<feature type="chain" id="PRO_5043464072" description="Aldehyde oxidase GLOX" evidence="7">
    <location>
        <begin position="21"/>
        <end position="494"/>
    </location>
</feature>
<evidence type="ECO:0000256" key="1">
    <source>
        <dbReference type="ARBA" id="ARBA00004613"/>
    </source>
</evidence>
<feature type="domain" description="Glyoxal oxidase N-terminal" evidence="8">
    <location>
        <begin position="39"/>
        <end position="420"/>
    </location>
</feature>
<dbReference type="PANTHER" id="PTHR32208:SF21">
    <property type="entry name" value="LOW QUALITY PROTEIN: ALDEHYDE OXIDASE GLOX-LIKE"/>
    <property type="match status" value="1"/>
</dbReference>
<dbReference type="Gene3D" id="2.130.10.80">
    <property type="entry name" value="Galactose oxidase/kelch, beta-propeller"/>
    <property type="match status" value="1"/>
</dbReference>
<dbReference type="SUPFAM" id="SSF50965">
    <property type="entry name" value="Galactose oxidase, central domain"/>
    <property type="match status" value="1"/>
</dbReference>
<dbReference type="GO" id="GO:0005615">
    <property type="term" value="C:extracellular space"/>
    <property type="evidence" value="ECO:0007669"/>
    <property type="project" value="UniProtKB-ARBA"/>
</dbReference>
<keyword evidence="4" id="KW-0560">Oxidoreductase</keyword>
<dbReference type="InterPro" id="IPR037293">
    <property type="entry name" value="Gal_Oxidase_central_sf"/>
</dbReference>
<gene>
    <name evidence="9" type="ORF">Sangu_1348200</name>
</gene>
<evidence type="ECO:0000256" key="5">
    <source>
        <dbReference type="ARBA" id="ARBA00073112"/>
    </source>
</evidence>
<dbReference type="AlphaFoldDB" id="A0AAW2N743"/>
<dbReference type="InterPro" id="IPR011043">
    <property type="entry name" value="Gal_Oxase/kelch_b-propeller"/>
</dbReference>
<comment type="subcellular location">
    <subcellularLocation>
        <location evidence="1">Secreted</location>
    </subcellularLocation>
</comment>
<evidence type="ECO:0000256" key="3">
    <source>
        <dbReference type="ARBA" id="ARBA00022729"/>
    </source>
</evidence>
<reference evidence="9" key="2">
    <citation type="journal article" date="2024" name="Plant">
        <title>Genomic evolution and insights into agronomic trait innovations of Sesamum species.</title>
        <authorList>
            <person name="Miao H."/>
            <person name="Wang L."/>
            <person name="Qu L."/>
            <person name="Liu H."/>
            <person name="Sun Y."/>
            <person name="Le M."/>
            <person name="Wang Q."/>
            <person name="Wei S."/>
            <person name="Zheng Y."/>
            <person name="Lin W."/>
            <person name="Duan Y."/>
            <person name="Cao H."/>
            <person name="Xiong S."/>
            <person name="Wang X."/>
            <person name="Wei L."/>
            <person name="Li C."/>
            <person name="Ma Q."/>
            <person name="Ju M."/>
            <person name="Zhao R."/>
            <person name="Li G."/>
            <person name="Mu C."/>
            <person name="Tian Q."/>
            <person name="Mei H."/>
            <person name="Zhang T."/>
            <person name="Gao T."/>
            <person name="Zhang H."/>
        </authorList>
    </citation>
    <scope>NUCLEOTIDE SEQUENCE</scope>
    <source>
        <strain evidence="9">G01</strain>
    </source>
</reference>
<reference evidence="9" key="1">
    <citation type="submission" date="2020-06" db="EMBL/GenBank/DDBJ databases">
        <authorList>
            <person name="Li T."/>
            <person name="Hu X."/>
            <person name="Zhang T."/>
            <person name="Song X."/>
            <person name="Zhang H."/>
            <person name="Dai N."/>
            <person name="Sheng W."/>
            <person name="Hou X."/>
            <person name="Wei L."/>
        </authorList>
    </citation>
    <scope>NUCLEOTIDE SEQUENCE</scope>
    <source>
        <strain evidence="9">G01</strain>
        <tissue evidence="9">Leaf</tissue>
    </source>
</reference>
<dbReference type="Pfam" id="PF07250">
    <property type="entry name" value="Glyoxal_oxid_N"/>
    <property type="match status" value="1"/>
</dbReference>
<evidence type="ECO:0000256" key="6">
    <source>
        <dbReference type="ARBA" id="ARBA00077505"/>
    </source>
</evidence>
<dbReference type="EMBL" id="JACGWK010000008">
    <property type="protein sequence ID" value="KAL0338261.1"/>
    <property type="molecule type" value="Genomic_DNA"/>
</dbReference>
<proteinExistence type="predicted"/>
<dbReference type="InterPro" id="IPR009880">
    <property type="entry name" value="Glyoxal_oxidase_N"/>
</dbReference>
<keyword evidence="2" id="KW-0964">Secreted</keyword>
<dbReference type="FunFam" id="2.130.10.80:FF:000001">
    <property type="entry name" value="Aldehyde oxidase GLOX"/>
    <property type="match status" value="1"/>
</dbReference>
<evidence type="ECO:0000259" key="8">
    <source>
        <dbReference type="Pfam" id="PF07250"/>
    </source>
</evidence>
<comment type="caution">
    <text evidence="9">The sequence shown here is derived from an EMBL/GenBank/DDBJ whole genome shotgun (WGS) entry which is preliminary data.</text>
</comment>
<protein>
    <recommendedName>
        <fullName evidence="5">Aldehyde oxidase GLOX</fullName>
    </recommendedName>
    <alternativeName>
        <fullName evidence="6">Glyoxal oxidase</fullName>
    </alternativeName>
</protein>
<sequence>MSTTSKLLLLLFFFFNAATAADLPGIWELLVPDAGIASMHTALTRFNTVVLLDRTHIGPSRKLLPENRCLVNPTNPHRKDCTAHSVLLDLQTNNIRPLTILTDTWCSSGQFLPDGSLIQTGGDLDGFKRIRKFTPCEPGLFCDWVELQDLELYQGRWYATNQILPDGSIIIIGGKTANSVEFFPPRTEIGAANFPFLSEVEDNQMDNLYPYVHLLPNGELFIFANNKAVLYDYNTNSVTKTYPILEGGPRNYPSAGSSVMLALTGDYSSATVVVCGGAEYGAYLQRTTDSPAHGSCGRIEATRPDPVWEMEDMPFGRIMGDMVMLPTGDVLIINGAQAGTQGFELASEPCLYPVLYRPDQPLGLRFMTLNPGTVPRMYHSTANLLPDGRILIAGSNPHYFYKFNAEFPTELRIEAFSPEYLSADKANIRPSLVELPERVGYGEVFEAGVTVELPVVGIVEVNFASAPFATLVFARAEGGEAVGGNPCGGWWGEV</sequence>
<name>A0AAW2N743_9LAMI</name>
<evidence type="ECO:0000256" key="4">
    <source>
        <dbReference type="ARBA" id="ARBA00023002"/>
    </source>
</evidence>
<evidence type="ECO:0000313" key="9">
    <source>
        <dbReference type="EMBL" id="KAL0338261.1"/>
    </source>
</evidence>
<accession>A0AAW2N743</accession>
<evidence type="ECO:0000256" key="7">
    <source>
        <dbReference type="SAM" id="SignalP"/>
    </source>
</evidence>
<feature type="signal peptide" evidence="7">
    <location>
        <begin position="1"/>
        <end position="20"/>
    </location>
</feature>
<keyword evidence="3 7" id="KW-0732">Signal</keyword>
<organism evidence="9">
    <name type="scientific">Sesamum angustifolium</name>
    <dbReference type="NCBI Taxonomy" id="2727405"/>
    <lineage>
        <taxon>Eukaryota</taxon>
        <taxon>Viridiplantae</taxon>
        <taxon>Streptophyta</taxon>
        <taxon>Embryophyta</taxon>
        <taxon>Tracheophyta</taxon>
        <taxon>Spermatophyta</taxon>
        <taxon>Magnoliopsida</taxon>
        <taxon>eudicotyledons</taxon>
        <taxon>Gunneridae</taxon>
        <taxon>Pentapetalae</taxon>
        <taxon>asterids</taxon>
        <taxon>lamiids</taxon>
        <taxon>Lamiales</taxon>
        <taxon>Pedaliaceae</taxon>
        <taxon>Sesamum</taxon>
    </lineage>
</organism>
<evidence type="ECO:0000256" key="2">
    <source>
        <dbReference type="ARBA" id="ARBA00022525"/>
    </source>
</evidence>
<dbReference type="GO" id="GO:0016491">
    <property type="term" value="F:oxidoreductase activity"/>
    <property type="evidence" value="ECO:0007669"/>
    <property type="project" value="UniProtKB-KW"/>
</dbReference>
<dbReference type="PANTHER" id="PTHR32208">
    <property type="entry name" value="SECRETED PROTEIN-RELATED"/>
    <property type="match status" value="1"/>
</dbReference>